<dbReference type="EC" id="2.5.1.56" evidence="2"/>
<dbReference type="AlphaFoldDB" id="B6IXU0"/>
<dbReference type="InterPro" id="IPR013785">
    <property type="entry name" value="Aldolase_TIM"/>
</dbReference>
<dbReference type="InterPro" id="IPR057736">
    <property type="entry name" value="SAF_PseI/NeuA/NeuB"/>
</dbReference>
<feature type="domain" description="AFP-like" evidence="1">
    <location>
        <begin position="297"/>
        <end position="355"/>
    </location>
</feature>
<sequence>MRDPSARELEIDGRLINDAGDCYVIAEIGHNHQGNLEQCMKLFTLAKMCGADAVKLQKRDNRALFTREMYDSPYHSENAFGATYGAHREFLEFGRDDYIQLKLHAREIGITFFSTAFDLKSADFLADIGMPAYKIASGDITNTPLLRHVARIGRPIIMSTGGADMDDVRRAYDTVMEINPKLAILQCTSGYPPAFEEMNLRVIETFREAFPTTVVGLSSHDSGIAMALAGYMLGARIVEKHFTLNRAMKGTDHAFSLEHSGLEKMVRDLKRARIALGDGVKRRYPSEEKPLYKMAKKIVAARDLPAGHVLAQEDLAFKAPNDGLPPYHADHLVGMRLTRPLAEDEAIGYADLTSEDAPASPAVVP</sequence>
<dbReference type="KEGG" id="rce:RC1_3771"/>
<dbReference type="GO" id="GO:0047444">
    <property type="term" value="F:N-acylneuraminate-9-phosphate synthase activity"/>
    <property type="evidence" value="ECO:0007669"/>
    <property type="project" value="UniProtKB-EC"/>
</dbReference>
<dbReference type="EMBL" id="CP000613">
    <property type="protein sequence ID" value="ACJ01114.1"/>
    <property type="molecule type" value="Genomic_DNA"/>
</dbReference>
<dbReference type="Proteomes" id="UP000001591">
    <property type="component" value="Chromosome"/>
</dbReference>
<dbReference type="Pfam" id="PF08666">
    <property type="entry name" value="SAF"/>
    <property type="match status" value="1"/>
</dbReference>
<dbReference type="InterPro" id="IPR036732">
    <property type="entry name" value="AFP_Neu5c_C_sf"/>
</dbReference>
<gene>
    <name evidence="2" type="primary">nans</name>
    <name evidence="2" type="ordered locus">RC1_3771</name>
</gene>
<dbReference type="GO" id="GO:0050462">
    <property type="term" value="F:N-acetylneuraminate synthase activity"/>
    <property type="evidence" value="ECO:0007669"/>
    <property type="project" value="UniProtKB-EC"/>
</dbReference>
<accession>B6IXU0</accession>
<dbReference type="InterPro" id="IPR006190">
    <property type="entry name" value="SAF_AFP_Neu5Ac"/>
</dbReference>
<dbReference type="Pfam" id="PF03102">
    <property type="entry name" value="NeuB"/>
    <property type="match status" value="1"/>
</dbReference>
<keyword evidence="3" id="KW-1185">Reference proteome</keyword>
<dbReference type="Gene3D" id="3.90.1210.10">
    <property type="entry name" value="Antifreeze-like/N-acetylneuraminic acid synthase C-terminal domain"/>
    <property type="match status" value="1"/>
</dbReference>
<dbReference type="InterPro" id="IPR051690">
    <property type="entry name" value="PseI-like"/>
</dbReference>
<reference evidence="2 3" key="1">
    <citation type="journal article" date="2010" name="BMC Genomics">
        <title>Metabolic flexibility revealed in the genome of the cyst-forming alpha-1 proteobacterium Rhodospirillum centenum.</title>
        <authorList>
            <person name="Lu Y.K."/>
            <person name="Marden J."/>
            <person name="Han M."/>
            <person name="Swingley W.D."/>
            <person name="Mastrian S.D."/>
            <person name="Chowdhury S.R."/>
            <person name="Hao J."/>
            <person name="Helmy T."/>
            <person name="Kim S."/>
            <person name="Kurdoglu A.A."/>
            <person name="Matthies H.J."/>
            <person name="Rollo D."/>
            <person name="Stothard P."/>
            <person name="Blankenship R.E."/>
            <person name="Bauer C.E."/>
            <person name="Touchman J.W."/>
        </authorList>
    </citation>
    <scope>NUCLEOTIDE SEQUENCE [LARGE SCALE GENOMIC DNA]</scope>
    <source>
        <strain evidence="3">ATCC 51521 / SW</strain>
    </source>
</reference>
<evidence type="ECO:0000313" key="2">
    <source>
        <dbReference type="EMBL" id="ACJ01114.1"/>
    </source>
</evidence>
<dbReference type="OrthoDB" id="9781701at2"/>
<dbReference type="PANTHER" id="PTHR42966:SF1">
    <property type="entry name" value="SIALIC ACID SYNTHASE"/>
    <property type="match status" value="1"/>
</dbReference>
<protein>
    <submittedName>
        <fullName evidence="2">N-acetylneuraminic acid synthase</fullName>
        <ecNumber evidence="2">2.5.1.56</ecNumber>
        <ecNumber evidence="2">2.5.1.57</ecNumber>
    </submittedName>
</protein>
<proteinExistence type="predicted"/>
<dbReference type="InterPro" id="IPR013974">
    <property type="entry name" value="SAF"/>
</dbReference>
<dbReference type="SUPFAM" id="SSF51269">
    <property type="entry name" value="AFP III-like domain"/>
    <property type="match status" value="1"/>
</dbReference>
<dbReference type="PROSITE" id="PS50844">
    <property type="entry name" value="AFP_LIKE"/>
    <property type="match status" value="1"/>
</dbReference>
<dbReference type="STRING" id="414684.RC1_3771"/>
<dbReference type="PANTHER" id="PTHR42966">
    <property type="entry name" value="N-ACETYLNEURAMINATE SYNTHASE"/>
    <property type="match status" value="1"/>
</dbReference>
<evidence type="ECO:0000259" key="1">
    <source>
        <dbReference type="PROSITE" id="PS50844"/>
    </source>
</evidence>
<dbReference type="eggNOG" id="COG2089">
    <property type="taxonomic scope" value="Bacteria"/>
</dbReference>
<dbReference type="HOGENOM" id="CLU_040465_1_0_5"/>
<dbReference type="InterPro" id="IPR013132">
    <property type="entry name" value="PseI/NeuA/B-like_N"/>
</dbReference>
<organism evidence="2 3">
    <name type="scientific">Rhodospirillum centenum (strain ATCC 51521 / SW)</name>
    <dbReference type="NCBI Taxonomy" id="414684"/>
    <lineage>
        <taxon>Bacteria</taxon>
        <taxon>Pseudomonadati</taxon>
        <taxon>Pseudomonadota</taxon>
        <taxon>Alphaproteobacteria</taxon>
        <taxon>Rhodospirillales</taxon>
        <taxon>Rhodospirillaceae</taxon>
        <taxon>Rhodospirillum</taxon>
    </lineage>
</organism>
<dbReference type="CDD" id="cd11615">
    <property type="entry name" value="SAF_NeuB_like"/>
    <property type="match status" value="1"/>
</dbReference>
<evidence type="ECO:0000313" key="3">
    <source>
        <dbReference type="Proteomes" id="UP000001591"/>
    </source>
</evidence>
<dbReference type="SUPFAM" id="SSF51569">
    <property type="entry name" value="Aldolase"/>
    <property type="match status" value="1"/>
</dbReference>
<dbReference type="SMART" id="SM00858">
    <property type="entry name" value="SAF"/>
    <property type="match status" value="1"/>
</dbReference>
<name>B6IXU0_RHOCS</name>
<dbReference type="GO" id="GO:0016051">
    <property type="term" value="P:carbohydrate biosynthetic process"/>
    <property type="evidence" value="ECO:0007669"/>
    <property type="project" value="InterPro"/>
</dbReference>
<dbReference type="EC" id="2.5.1.57" evidence="2"/>
<dbReference type="Gene3D" id="3.20.20.70">
    <property type="entry name" value="Aldolase class I"/>
    <property type="match status" value="1"/>
</dbReference>
<keyword evidence="2" id="KW-0808">Transferase</keyword>